<feature type="domain" description="DUF4367" evidence="2">
    <location>
        <begin position="149"/>
        <end position="251"/>
    </location>
</feature>
<protein>
    <recommendedName>
        <fullName evidence="2">DUF4367 domain-containing protein</fullName>
    </recommendedName>
</protein>
<dbReference type="RefSeq" id="WP_013623346.1">
    <property type="nucleotide sequence ID" value="NC_015172.1"/>
</dbReference>
<gene>
    <name evidence="3" type="ordered locus">Sgly_0104</name>
</gene>
<evidence type="ECO:0000259" key="2">
    <source>
        <dbReference type="Pfam" id="PF14285"/>
    </source>
</evidence>
<accession>F0SVJ9</accession>
<proteinExistence type="predicted"/>
<dbReference type="OrthoDB" id="2612814at2"/>
<evidence type="ECO:0000313" key="4">
    <source>
        <dbReference type="Proteomes" id="UP000007488"/>
    </source>
</evidence>
<evidence type="ECO:0000313" key="3">
    <source>
        <dbReference type="EMBL" id="ADY54475.1"/>
    </source>
</evidence>
<dbReference type="Pfam" id="PF14285">
    <property type="entry name" value="DUF4367"/>
    <property type="match status" value="1"/>
</dbReference>
<dbReference type="eggNOG" id="COG2834">
    <property type="taxonomic scope" value="Bacteria"/>
</dbReference>
<dbReference type="KEGG" id="sgy:Sgly_0104"/>
<dbReference type="AlphaFoldDB" id="F0SVJ9"/>
<dbReference type="InterPro" id="IPR025377">
    <property type="entry name" value="DUF4367"/>
</dbReference>
<feature type="transmembrane region" description="Helical" evidence="1">
    <location>
        <begin position="87"/>
        <end position="108"/>
    </location>
</feature>
<reference evidence="4" key="2">
    <citation type="submission" date="2011-02" db="EMBL/GenBank/DDBJ databases">
        <title>The complete genome of Syntrophobotulus glycolicus DSM 8271.</title>
        <authorList>
            <person name="Lucas S."/>
            <person name="Copeland A."/>
            <person name="Lapidus A."/>
            <person name="Bruce D."/>
            <person name="Goodwin L."/>
            <person name="Pitluck S."/>
            <person name="Kyrpides N."/>
            <person name="Mavromatis K."/>
            <person name="Pagani I."/>
            <person name="Ivanova N."/>
            <person name="Mikhailova N."/>
            <person name="Chertkov O."/>
            <person name="Held B."/>
            <person name="Detter J.C."/>
            <person name="Tapia R."/>
            <person name="Han C."/>
            <person name="Land M."/>
            <person name="Hauser L."/>
            <person name="Markowitz V."/>
            <person name="Cheng J.-F."/>
            <person name="Hugenholtz P."/>
            <person name="Woyke T."/>
            <person name="Wu D."/>
            <person name="Spring S."/>
            <person name="Schroeder M."/>
            <person name="Brambilla E."/>
            <person name="Klenk H.-P."/>
            <person name="Eisen J.A."/>
        </authorList>
    </citation>
    <scope>NUCLEOTIDE SEQUENCE [LARGE SCALE GENOMIC DNA]</scope>
    <source>
        <strain evidence="4">DSM 8271 / FlGlyR</strain>
    </source>
</reference>
<keyword evidence="1" id="KW-0472">Membrane</keyword>
<dbReference type="STRING" id="645991.Sgly_0104"/>
<evidence type="ECO:0000256" key="1">
    <source>
        <dbReference type="SAM" id="Phobius"/>
    </source>
</evidence>
<name>F0SVJ9_SYNGF</name>
<keyword evidence="1" id="KW-0812">Transmembrane</keyword>
<keyword evidence="1" id="KW-1133">Transmembrane helix</keyword>
<reference evidence="3 4" key="1">
    <citation type="journal article" date="2011" name="Stand. Genomic Sci.">
        <title>Complete genome sequence of Syntrophobotulus glycolicus type strain (FlGlyR).</title>
        <authorList>
            <person name="Han C."/>
            <person name="Mwirichia R."/>
            <person name="Chertkov O."/>
            <person name="Held B."/>
            <person name="Lapidus A."/>
            <person name="Nolan M."/>
            <person name="Lucas S."/>
            <person name="Hammon N."/>
            <person name="Deshpande S."/>
            <person name="Cheng J.F."/>
            <person name="Tapia R."/>
            <person name="Goodwin L."/>
            <person name="Pitluck S."/>
            <person name="Huntemann M."/>
            <person name="Liolios K."/>
            <person name="Ivanova N."/>
            <person name="Pagani I."/>
            <person name="Mavromatis K."/>
            <person name="Ovchinikova G."/>
            <person name="Pati A."/>
            <person name="Chen A."/>
            <person name="Palaniappan K."/>
            <person name="Land M."/>
            <person name="Hauser L."/>
            <person name="Brambilla E.M."/>
            <person name="Rohde M."/>
            <person name="Spring S."/>
            <person name="Sikorski J."/>
            <person name="Goker M."/>
            <person name="Woyke T."/>
            <person name="Bristow J."/>
            <person name="Eisen J.A."/>
            <person name="Markowitz V."/>
            <person name="Hugenholtz P."/>
            <person name="Kyrpides N.C."/>
            <person name="Klenk H.P."/>
            <person name="Detter J.C."/>
        </authorList>
    </citation>
    <scope>NUCLEOTIDE SEQUENCE [LARGE SCALE GENOMIC DNA]</scope>
    <source>
        <strain evidence="4">DSM 8271 / FlGlyR</strain>
    </source>
</reference>
<dbReference type="Proteomes" id="UP000007488">
    <property type="component" value="Chromosome"/>
</dbReference>
<dbReference type="HOGENOM" id="CLU_094556_0_0_9"/>
<dbReference type="EMBL" id="CP002547">
    <property type="protein sequence ID" value="ADY54475.1"/>
    <property type="molecule type" value="Genomic_DNA"/>
</dbReference>
<organism evidence="3 4">
    <name type="scientific">Syntrophobotulus glycolicus (strain DSM 8271 / FlGlyR)</name>
    <dbReference type="NCBI Taxonomy" id="645991"/>
    <lineage>
        <taxon>Bacteria</taxon>
        <taxon>Bacillati</taxon>
        <taxon>Bacillota</taxon>
        <taxon>Clostridia</taxon>
        <taxon>Eubacteriales</taxon>
        <taxon>Desulfitobacteriaceae</taxon>
        <taxon>Syntrophobotulus</taxon>
    </lineage>
</organism>
<keyword evidence="4" id="KW-1185">Reference proteome</keyword>
<sequence length="255" mass="29513">MKNDNEPLNRDKLTDEYEEALIKLAMASYAEHEGKILMQQNEELKNDPVYQPTTEAKRKFKKILNRQYYKQKTKNCFQASYRYLNKAAIIFLFIIILLSISVVTIEAVRIKVLNLFINMQEKYTEIRLEDRGGENIAGNNIYINWDNAYAPTDIPLGYSISNLLNNKSFKTIEYTNDNNGIIIFQQFDDDVISNVDTENADSIEKIKIQGHEGLFVNKDGKQTITWGNDTYIFSITTNLQKEDIIKIAESVNLIK</sequence>